<proteinExistence type="predicted"/>
<dbReference type="RefSeq" id="XP_024729059.1">
    <property type="nucleotide sequence ID" value="XM_024887557.1"/>
</dbReference>
<dbReference type="InParanoid" id="A0A2J6SN16"/>
<dbReference type="InterPro" id="IPR025442">
    <property type="entry name" value="DUF4185"/>
</dbReference>
<feature type="domain" description="DUF4185" evidence="2">
    <location>
        <begin position="50"/>
        <end position="366"/>
    </location>
</feature>
<keyword evidence="4" id="KW-1185">Reference proteome</keyword>
<evidence type="ECO:0000256" key="1">
    <source>
        <dbReference type="SAM" id="MobiDB-lite"/>
    </source>
</evidence>
<dbReference type="EMBL" id="KZ613912">
    <property type="protein sequence ID" value="PMD52155.1"/>
    <property type="molecule type" value="Genomic_DNA"/>
</dbReference>
<sequence length="385" mass="43587">MSSDVSSAGHDQHNHGSMSPARRVVWPPKLILQTPMGYLRDSSGNNLPRDIGRSSVFDDGFIIFQFGDTFCHSMNGHFIGLTSNNASFCDATKDPTVSSYFTIKDSDGSRNSEQRVPAFLEFFRGEGDTKTHFLKFWCFSGIVDSHIDQNGNHCGVCYYEVREMQKGAIDDGVYLYTGIAQVTWNRKSFFLEAKRERFPQGPQLFLADEPRFGAFCAVMGIGKEYIYLYGHTPDNSKSVVLARIPPRRALLKTEHEYWNGSGWCSKMKDSKPVFTTMQHGQIFQTDIFGRDSPWKYAFIGCTSLADSKAQFGRAKQPQGPWEVHEVKGLRTYAMQPYDPAPFKYCFYPHPWAFQTERDGDLMITWSEGGMNGGVIAELLRFETTA</sequence>
<evidence type="ECO:0000259" key="2">
    <source>
        <dbReference type="Pfam" id="PF13810"/>
    </source>
</evidence>
<evidence type="ECO:0000313" key="3">
    <source>
        <dbReference type="EMBL" id="PMD52155.1"/>
    </source>
</evidence>
<protein>
    <recommendedName>
        <fullName evidence="2">DUF4185 domain-containing protein</fullName>
    </recommendedName>
</protein>
<reference evidence="3 4" key="1">
    <citation type="submission" date="2016-04" db="EMBL/GenBank/DDBJ databases">
        <title>A degradative enzymes factory behind the ericoid mycorrhizal symbiosis.</title>
        <authorList>
            <consortium name="DOE Joint Genome Institute"/>
            <person name="Martino E."/>
            <person name="Morin E."/>
            <person name="Grelet G."/>
            <person name="Kuo A."/>
            <person name="Kohler A."/>
            <person name="Daghino S."/>
            <person name="Barry K."/>
            <person name="Choi C."/>
            <person name="Cichocki N."/>
            <person name="Clum A."/>
            <person name="Copeland A."/>
            <person name="Hainaut M."/>
            <person name="Haridas S."/>
            <person name="Labutti K."/>
            <person name="Lindquist E."/>
            <person name="Lipzen A."/>
            <person name="Khouja H.-R."/>
            <person name="Murat C."/>
            <person name="Ohm R."/>
            <person name="Olson A."/>
            <person name="Spatafora J."/>
            <person name="Veneault-Fourrey C."/>
            <person name="Henrissat B."/>
            <person name="Grigoriev I."/>
            <person name="Martin F."/>
            <person name="Perotto S."/>
        </authorList>
    </citation>
    <scope>NUCLEOTIDE SEQUENCE [LARGE SCALE GENOMIC DNA]</scope>
    <source>
        <strain evidence="3 4">E</strain>
    </source>
</reference>
<gene>
    <name evidence="3" type="ORF">K444DRAFT_669796</name>
</gene>
<feature type="region of interest" description="Disordered" evidence="1">
    <location>
        <begin position="1"/>
        <end position="20"/>
    </location>
</feature>
<dbReference type="Pfam" id="PF13810">
    <property type="entry name" value="DUF4185"/>
    <property type="match status" value="1"/>
</dbReference>
<dbReference type="AlphaFoldDB" id="A0A2J6SN16"/>
<dbReference type="Proteomes" id="UP000235371">
    <property type="component" value="Unassembled WGS sequence"/>
</dbReference>
<dbReference type="GeneID" id="36595633"/>
<evidence type="ECO:0000313" key="4">
    <source>
        <dbReference type="Proteomes" id="UP000235371"/>
    </source>
</evidence>
<name>A0A2J6SN16_9HELO</name>
<dbReference type="OrthoDB" id="2583188at2759"/>
<organism evidence="3 4">
    <name type="scientific">Hyaloscypha bicolor E</name>
    <dbReference type="NCBI Taxonomy" id="1095630"/>
    <lineage>
        <taxon>Eukaryota</taxon>
        <taxon>Fungi</taxon>
        <taxon>Dikarya</taxon>
        <taxon>Ascomycota</taxon>
        <taxon>Pezizomycotina</taxon>
        <taxon>Leotiomycetes</taxon>
        <taxon>Helotiales</taxon>
        <taxon>Hyaloscyphaceae</taxon>
        <taxon>Hyaloscypha</taxon>
        <taxon>Hyaloscypha bicolor</taxon>
    </lineage>
</organism>
<accession>A0A2J6SN16</accession>